<feature type="domain" description="RING-type" evidence="6">
    <location>
        <begin position="200"/>
        <end position="241"/>
    </location>
</feature>
<dbReference type="Proteomes" id="UP000683925">
    <property type="component" value="Unassembled WGS sequence"/>
</dbReference>
<organism evidence="7 8">
    <name type="scientific">Paramecium octaurelia</name>
    <dbReference type="NCBI Taxonomy" id="43137"/>
    <lineage>
        <taxon>Eukaryota</taxon>
        <taxon>Sar</taxon>
        <taxon>Alveolata</taxon>
        <taxon>Ciliophora</taxon>
        <taxon>Intramacronucleata</taxon>
        <taxon>Oligohymenophorea</taxon>
        <taxon>Peniculida</taxon>
        <taxon>Parameciidae</taxon>
        <taxon>Paramecium</taxon>
    </lineage>
</organism>
<evidence type="ECO:0000313" key="8">
    <source>
        <dbReference type="Proteomes" id="UP000683925"/>
    </source>
</evidence>
<reference evidence="7" key="1">
    <citation type="submission" date="2021-01" db="EMBL/GenBank/DDBJ databases">
        <authorList>
            <consortium name="Genoscope - CEA"/>
            <person name="William W."/>
        </authorList>
    </citation>
    <scope>NUCLEOTIDE SEQUENCE</scope>
</reference>
<accession>A0A8S1YCD2</accession>
<sequence>MASETDLSKQKGMGIIRIKNPYKEESNFQYHKIADNVSQKSQDLHLKANQKLEKFMKKQLLNDKEPLNQIKLLKTIEKEQNQLSQEELKIMMNQDEQIKTLPFLDIKIKEEYYQRKIEYRNKKQQLKQLYQVLKLQNELLEQENEELQLKKKLLEQEHEALKLQEEQYKNQFKQGQQQQQIYIGITFKKTKVLSEDNLECSICSQEFKNGEKLALLNCIHRFHQKCFKQWREKSNQCPYCQYRI</sequence>
<dbReference type="InterPro" id="IPR001841">
    <property type="entry name" value="Znf_RING"/>
</dbReference>
<dbReference type="InterPro" id="IPR051834">
    <property type="entry name" value="RING_finger_E3_ligase"/>
</dbReference>
<dbReference type="SMART" id="SM00184">
    <property type="entry name" value="RING"/>
    <property type="match status" value="1"/>
</dbReference>
<dbReference type="OrthoDB" id="287874at2759"/>
<keyword evidence="3" id="KW-0862">Zinc</keyword>
<evidence type="ECO:0000256" key="1">
    <source>
        <dbReference type="ARBA" id="ARBA00022723"/>
    </source>
</evidence>
<protein>
    <recommendedName>
        <fullName evidence="6">RING-type domain-containing protein</fullName>
    </recommendedName>
</protein>
<evidence type="ECO:0000256" key="5">
    <source>
        <dbReference type="SAM" id="Coils"/>
    </source>
</evidence>
<proteinExistence type="predicted"/>
<feature type="coiled-coil region" evidence="5">
    <location>
        <begin position="76"/>
        <end position="178"/>
    </location>
</feature>
<dbReference type="AlphaFoldDB" id="A0A8S1YCD2"/>
<evidence type="ECO:0000313" key="7">
    <source>
        <dbReference type="EMBL" id="CAD8210447.1"/>
    </source>
</evidence>
<dbReference type="GO" id="GO:0061630">
    <property type="term" value="F:ubiquitin protein ligase activity"/>
    <property type="evidence" value="ECO:0007669"/>
    <property type="project" value="TreeGrafter"/>
</dbReference>
<evidence type="ECO:0000259" key="6">
    <source>
        <dbReference type="PROSITE" id="PS50089"/>
    </source>
</evidence>
<dbReference type="Pfam" id="PF13639">
    <property type="entry name" value="zf-RING_2"/>
    <property type="match status" value="1"/>
</dbReference>
<dbReference type="OMA" id="LNCIHRF"/>
<dbReference type="PROSITE" id="PS50089">
    <property type="entry name" value="ZF_RING_2"/>
    <property type="match status" value="1"/>
</dbReference>
<name>A0A8S1YCD2_PAROT</name>
<dbReference type="GO" id="GO:0005634">
    <property type="term" value="C:nucleus"/>
    <property type="evidence" value="ECO:0007669"/>
    <property type="project" value="TreeGrafter"/>
</dbReference>
<evidence type="ECO:0000256" key="4">
    <source>
        <dbReference type="PROSITE-ProRule" id="PRU00175"/>
    </source>
</evidence>
<dbReference type="GO" id="GO:0008270">
    <property type="term" value="F:zinc ion binding"/>
    <property type="evidence" value="ECO:0007669"/>
    <property type="project" value="UniProtKB-KW"/>
</dbReference>
<keyword evidence="8" id="KW-1185">Reference proteome</keyword>
<evidence type="ECO:0000256" key="3">
    <source>
        <dbReference type="ARBA" id="ARBA00022833"/>
    </source>
</evidence>
<dbReference type="PANTHER" id="PTHR45931">
    <property type="entry name" value="SI:CH211-59O9.10"/>
    <property type="match status" value="1"/>
</dbReference>
<keyword evidence="5" id="KW-0175">Coiled coil</keyword>
<keyword evidence="2 4" id="KW-0863">Zinc-finger</keyword>
<dbReference type="PANTHER" id="PTHR45931:SF3">
    <property type="entry name" value="RING ZINC FINGER-CONTAINING PROTEIN"/>
    <property type="match status" value="1"/>
</dbReference>
<comment type="caution">
    <text evidence="7">The sequence shown here is derived from an EMBL/GenBank/DDBJ whole genome shotgun (WGS) entry which is preliminary data.</text>
</comment>
<dbReference type="GO" id="GO:0006511">
    <property type="term" value="P:ubiquitin-dependent protein catabolic process"/>
    <property type="evidence" value="ECO:0007669"/>
    <property type="project" value="TreeGrafter"/>
</dbReference>
<evidence type="ECO:0000256" key="2">
    <source>
        <dbReference type="ARBA" id="ARBA00022771"/>
    </source>
</evidence>
<dbReference type="EMBL" id="CAJJDP010000153">
    <property type="protein sequence ID" value="CAD8210447.1"/>
    <property type="molecule type" value="Genomic_DNA"/>
</dbReference>
<gene>
    <name evidence="7" type="ORF">POCTA_138.1.T1510021</name>
</gene>
<keyword evidence="1" id="KW-0479">Metal-binding</keyword>